<keyword evidence="2 7" id="KW-0808">Transferase</keyword>
<dbReference type="GO" id="GO:0005794">
    <property type="term" value="C:Golgi apparatus"/>
    <property type="evidence" value="ECO:0000318"/>
    <property type="project" value="GO_Central"/>
</dbReference>
<keyword evidence="5 7" id="KW-0472">Membrane</keyword>
<keyword evidence="6 7" id="KW-0012">Acyltransferase</keyword>
<comment type="similarity">
    <text evidence="7">Belongs to the DHHC palmitoyltransferase family.</text>
</comment>
<dbReference type="GO" id="GO:0016020">
    <property type="term" value="C:membrane"/>
    <property type="evidence" value="ECO:0007669"/>
    <property type="project" value="UniProtKB-SubCell"/>
</dbReference>
<comment type="catalytic activity">
    <reaction evidence="7">
        <text>L-cysteinyl-[protein] + hexadecanoyl-CoA = S-hexadecanoyl-L-cysteinyl-[protein] + CoA</text>
        <dbReference type="Rhea" id="RHEA:36683"/>
        <dbReference type="Rhea" id="RHEA-COMP:10131"/>
        <dbReference type="Rhea" id="RHEA-COMP:11032"/>
        <dbReference type="ChEBI" id="CHEBI:29950"/>
        <dbReference type="ChEBI" id="CHEBI:57287"/>
        <dbReference type="ChEBI" id="CHEBI:57379"/>
        <dbReference type="ChEBI" id="CHEBI:74151"/>
        <dbReference type="EC" id="2.3.1.225"/>
    </reaction>
</comment>
<keyword evidence="9" id="KW-1185">Reference proteome</keyword>
<dbReference type="Pfam" id="PF01529">
    <property type="entry name" value="DHHC"/>
    <property type="match status" value="1"/>
</dbReference>
<feature type="transmembrane region" description="Helical" evidence="7">
    <location>
        <begin position="53"/>
        <end position="71"/>
    </location>
</feature>
<gene>
    <name evidence="10" type="primary">LOC121399715</name>
</gene>
<name>A0A8J1M686_XENLA</name>
<dbReference type="PROSITE" id="PS50216">
    <property type="entry name" value="DHHC"/>
    <property type="match status" value="1"/>
</dbReference>
<evidence type="ECO:0000256" key="3">
    <source>
        <dbReference type="ARBA" id="ARBA00022692"/>
    </source>
</evidence>
<dbReference type="GO" id="GO:0019706">
    <property type="term" value="F:protein-cysteine S-palmitoyltransferase activity"/>
    <property type="evidence" value="ECO:0000318"/>
    <property type="project" value="GO_Central"/>
</dbReference>
<protein>
    <recommendedName>
        <fullName evidence="7">Palmitoyltransferase</fullName>
        <ecNumber evidence="7">2.3.1.225</ecNumber>
    </recommendedName>
</protein>
<dbReference type="GO" id="GO:0006612">
    <property type="term" value="P:protein targeting to membrane"/>
    <property type="evidence" value="ECO:0000318"/>
    <property type="project" value="GO_Central"/>
</dbReference>
<evidence type="ECO:0000256" key="1">
    <source>
        <dbReference type="ARBA" id="ARBA00004141"/>
    </source>
</evidence>
<evidence type="ECO:0000256" key="5">
    <source>
        <dbReference type="ARBA" id="ARBA00023136"/>
    </source>
</evidence>
<evidence type="ECO:0000256" key="7">
    <source>
        <dbReference type="RuleBase" id="RU079119"/>
    </source>
</evidence>
<accession>A0A8J1M686</accession>
<evidence type="ECO:0000313" key="10">
    <source>
        <dbReference type="RefSeq" id="XP_041437193.1"/>
    </source>
</evidence>
<feature type="domain" description="Palmitoyltransferase DHHC" evidence="8">
    <location>
        <begin position="119"/>
        <end position="243"/>
    </location>
</feature>
<dbReference type="GeneID" id="121399715"/>
<proteinExistence type="inferred from homology"/>
<dbReference type="InterPro" id="IPR039859">
    <property type="entry name" value="PFA4/ZDH16/20/ERF2-like"/>
</dbReference>
<keyword evidence="3 7" id="KW-0812">Transmembrane</keyword>
<dbReference type="PANTHER" id="PTHR12246">
    <property type="entry name" value="PALMITOYLTRANSFERASE ZDHHC16"/>
    <property type="match status" value="1"/>
</dbReference>
<keyword evidence="4 7" id="KW-1133">Transmembrane helix</keyword>
<evidence type="ECO:0000313" key="9">
    <source>
        <dbReference type="Proteomes" id="UP000186698"/>
    </source>
</evidence>
<evidence type="ECO:0000256" key="4">
    <source>
        <dbReference type="ARBA" id="ARBA00022989"/>
    </source>
</evidence>
<reference evidence="10" key="1">
    <citation type="submission" date="2025-08" db="UniProtKB">
        <authorList>
            <consortium name="RefSeq"/>
        </authorList>
    </citation>
    <scope>IDENTIFICATION</scope>
    <source>
        <strain evidence="10">J_2021</strain>
        <tissue evidence="10">Erythrocytes</tissue>
    </source>
</reference>
<dbReference type="InterPro" id="IPR001594">
    <property type="entry name" value="Palmitoyltrfase_DHHC"/>
</dbReference>
<comment type="subcellular location">
    <subcellularLocation>
        <location evidence="1">Membrane</location>
        <topology evidence="1">Multi-pass membrane protein</topology>
    </subcellularLocation>
</comment>
<dbReference type="AlphaFoldDB" id="A0A8J1M686"/>
<evidence type="ECO:0000256" key="6">
    <source>
        <dbReference type="ARBA" id="ARBA00023315"/>
    </source>
</evidence>
<feature type="transmembrane region" description="Helical" evidence="7">
    <location>
        <begin position="207"/>
        <end position="227"/>
    </location>
</feature>
<feature type="transmembrane region" description="Helical" evidence="7">
    <location>
        <begin position="7"/>
        <end position="33"/>
    </location>
</feature>
<feature type="transmembrane region" description="Helical" evidence="7">
    <location>
        <begin position="171"/>
        <end position="191"/>
    </location>
</feature>
<organism evidence="9 10">
    <name type="scientific">Xenopus laevis</name>
    <name type="common">African clawed frog</name>
    <dbReference type="NCBI Taxonomy" id="8355"/>
    <lineage>
        <taxon>Eukaryota</taxon>
        <taxon>Metazoa</taxon>
        <taxon>Chordata</taxon>
        <taxon>Craniata</taxon>
        <taxon>Vertebrata</taxon>
        <taxon>Euteleostomi</taxon>
        <taxon>Amphibia</taxon>
        <taxon>Batrachia</taxon>
        <taxon>Anura</taxon>
        <taxon>Pipoidea</taxon>
        <taxon>Pipidae</taxon>
        <taxon>Xenopodinae</taxon>
        <taxon>Xenopus</taxon>
        <taxon>Xenopus</taxon>
    </lineage>
</organism>
<dbReference type="RefSeq" id="XP_041437193.1">
    <property type="nucleotide sequence ID" value="XM_041581259.1"/>
</dbReference>
<evidence type="ECO:0000259" key="8">
    <source>
        <dbReference type="Pfam" id="PF01529"/>
    </source>
</evidence>
<dbReference type="Proteomes" id="UP000186698">
    <property type="component" value="Chromosome 2L"/>
</dbReference>
<dbReference type="EC" id="2.3.1.225" evidence="7"/>
<sequence>MDLHRLWNFCAIILGWFAVFSAVSLLVGIYYTYVLEFCIFTVTSLAEKVIYMVFYHIFFIMLAWSYGMTILNRPATPSKEFDLSDIEQGQFVRQEKQDFHQDILQCIAKELPIYTVTKNGNIRYCRICNLMMPDRCYHCLACNKCVLKHYSHCFLVNNCVGFSNYKYYFQLLFYVMLHCLFVCTTGLQYAMKFWTQELPYTDAKYPILYMVGVNAVLLLFIVPIFIYHCWLVGKNRTSAENCKPLFFRNIPTNIGFSLGLSKNLKEVFGEEKKYWLLPVYTRKGDGCSFPTGYERENPEQNGIGLLNRL</sequence>
<evidence type="ECO:0000256" key="2">
    <source>
        <dbReference type="ARBA" id="ARBA00022679"/>
    </source>
</evidence>
<comment type="domain">
    <text evidence="7">The DHHC domain is required for palmitoyltransferase activity.</text>
</comment>
<dbReference type="KEGG" id="xla:121399715"/>
<dbReference type="GO" id="GO:0005783">
    <property type="term" value="C:endoplasmic reticulum"/>
    <property type="evidence" value="ECO:0000318"/>
    <property type="project" value="GO_Central"/>
</dbReference>
<dbReference type="GO" id="GO:0016188">
    <property type="term" value="P:synaptic vesicle maturation"/>
    <property type="evidence" value="ECO:0000318"/>
    <property type="project" value="GO_Central"/>
</dbReference>